<dbReference type="EMBL" id="LGRX02008495">
    <property type="protein sequence ID" value="KAK3273412.1"/>
    <property type="molecule type" value="Genomic_DNA"/>
</dbReference>
<feature type="transmembrane region" description="Helical" evidence="6">
    <location>
        <begin position="87"/>
        <end position="109"/>
    </location>
</feature>
<dbReference type="PANTHER" id="PTHR43220">
    <property type="match status" value="1"/>
</dbReference>
<comment type="subcellular location">
    <subcellularLocation>
        <location evidence="1">Membrane</location>
        <topology evidence="1">Multi-pass membrane protein</topology>
    </subcellularLocation>
</comment>
<keyword evidence="3 6" id="KW-1133">Transmembrane helix</keyword>
<comment type="similarity">
    <text evidence="5">Belongs to the TMEM41 family.</text>
</comment>
<dbReference type="InterPro" id="IPR045014">
    <property type="entry name" value="TM41A/B"/>
</dbReference>
<feature type="domain" description="VTT" evidence="7">
    <location>
        <begin position="106"/>
        <end position="222"/>
    </location>
</feature>
<keyword evidence="4 6" id="KW-0472">Membrane</keyword>
<evidence type="ECO:0000313" key="8">
    <source>
        <dbReference type="EMBL" id="KAK3273412.1"/>
    </source>
</evidence>
<feature type="transmembrane region" description="Helical" evidence="6">
    <location>
        <begin position="189"/>
        <end position="217"/>
    </location>
</feature>
<keyword evidence="2 6" id="KW-0812">Transmembrane</keyword>
<evidence type="ECO:0000313" key="9">
    <source>
        <dbReference type="Proteomes" id="UP001190700"/>
    </source>
</evidence>
<feature type="transmembrane region" description="Helical" evidence="6">
    <location>
        <begin position="24"/>
        <end position="45"/>
    </location>
</feature>
<dbReference type="AlphaFoldDB" id="A0AAE0G877"/>
<feature type="transmembrane region" description="Helical" evidence="6">
    <location>
        <begin position="237"/>
        <end position="256"/>
    </location>
</feature>
<protein>
    <recommendedName>
        <fullName evidence="7">VTT domain-containing protein</fullName>
    </recommendedName>
</protein>
<evidence type="ECO:0000256" key="6">
    <source>
        <dbReference type="SAM" id="Phobius"/>
    </source>
</evidence>
<proteinExistence type="inferred from homology"/>
<keyword evidence="9" id="KW-1185">Reference proteome</keyword>
<organism evidence="8 9">
    <name type="scientific">Cymbomonas tetramitiformis</name>
    <dbReference type="NCBI Taxonomy" id="36881"/>
    <lineage>
        <taxon>Eukaryota</taxon>
        <taxon>Viridiplantae</taxon>
        <taxon>Chlorophyta</taxon>
        <taxon>Pyramimonadophyceae</taxon>
        <taxon>Pyramimonadales</taxon>
        <taxon>Pyramimonadaceae</taxon>
        <taxon>Cymbomonas</taxon>
    </lineage>
</organism>
<comment type="caution">
    <text evidence="8">The sequence shown here is derived from an EMBL/GenBank/DDBJ whole genome shotgun (WGS) entry which is preliminary data.</text>
</comment>
<name>A0AAE0G877_9CHLO</name>
<evidence type="ECO:0000256" key="3">
    <source>
        <dbReference type="ARBA" id="ARBA00022989"/>
    </source>
</evidence>
<dbReference type="InterPro" id="IPR032816">
    <property type="entry name" value="VTT_dom"/>
</dbReference>
<evidence type="ECO:0000256" key="2">
    <source>
        <dbReference type="ARBA" id="ARBA00022692"/>
    </source>
</evidence>
<gene>
    <name evidence="8" type="ORF">CYMTET_18345</name>
</gene>
<accession>A0AAE0G877</accession>
<feature type="transmembrane region" description="Helical" evidence="6">
    <location>
        <begin position="121"/>
        <end position="141"/>
    </location>
</feature>
<dbReference type="Proteomes" id="UP001190700">
    <property type="component" value="Unassembled WGS sequence"/>
</dbReference>
<evidence type="ECO:0000256" key="1">
    <source>
        <dbReference type="ARBA" id="ARBA00004141"/>
    </source>
</evidence>
<dbReference type="GO" id="GO:0016020">
    <property type="term" value="C:membrane"/>
    <property type="evidence" value="ECO:0007669"/>
    <property type="project" value="UniProtKB-SubCell"/>
</dbReference>
<reference evidence="8 9" key="1">
    <citation type="journal article" date="2015" name="Genome Biol. Evol.">
        <title>Comparative Genomics of a Bacterivorous Green Alga Reveals Evolutionary Causalities and Consequences of Phago-Mixotrophic Mode of Nutrition.</title>
        <authorList>
            <person name="Burns J.A."/>
            <person name="Paasch A."/>
            <person name="Narechania A."/>
            <person name="Kim E."/>
        </authorList>
    </citation>
    <scope>NUCLEOTIDE SEQUENCE [LARGE SCALE GENOMIC DNA]</scope>
    <source>
        <strain evidence="8 9">PLY_AMNH</strain>
    </source>
</reference>
<evidence type="ECO:0000256" key="4">
    <source>
        <dbReference type="ARBA" id="ARBA00023136"/>
    </source>
</evidence>
<evidence type="ECO:0000256" key="5">
    <source>
        <dbReference type="ARBA" id="ARBA00025797"/>
    </source>
</evidence>
<dbReference type="Pfam" id="PF09335">
    <property type="entry name" value="VTT_dom"/>
    <property type="match status" value="1"/>
</dbReference>
<dbReference type="PANTHER" id="PTHR43220:SF18">
    <property type="entry name" value="TRANSMEMBRANE PROTEIN 41B"/>
    <property type="match status" value="1"/>
</dbReference>
<sequence length="274" mass="30232">MFPNQTSSGKRSGHHIEVSPNQKIAAVLIPVISFIVSLGLLYRLWLSIAENAADLSPEDFSIPRSLEDVSKLHTTLLGFRDRSPERLMLFVWGCATVGHMFCIPGGLFWSLLLGALFGAKIAFALCVAASVFGKTCLYLMARFVVRFLLVSWCGAQLANFQAQVGKHKGSFTSYVLLIRLLPGIPQHMVSVLCAVSEIPVIPYLIGTLFGLMPAHFVSVRGGAVLSEIHSISDLYDWKAILFILSCIVLTALQMIVKRWHSDRKKADEEKKVVS</sequence>
<evidence type="ECO:0000259" key="7">
    <source>
        <dbReference type="Pfam" id="PF09335"/>
    </source>
</evidence>